<accession>A0A5J4W420</accession>
<evidence type="ECO:0000313" key="2">
    <source>
        <dbReference type="EMBL" id="KAA6389460.1"/>
    </source>
</evidence>
<gene>
    <name evidence="2" type="ORF">EZS28_015011</name>
</gene>
<feature type="non-terminal residue" evidence="2">
    <location>
        <position position="497"/>
    </location>
</feature>
<feature type="compositionally biased region" description="Basic and acidic residues" evidence="1">
    <location>
        <begin position="454"/>
        <end position="466"/>
    </location>
</feature>
<feature type="region of interest" description="Disordered" evidence="1">
    <location>
        <begin position="454"/>
        <end position="497"/>
    </location>
</feature>
<proteinExistence type="predicted"/>
<name>A0A5J4W420_9EUKA</name>
<dbReference type="EMBL" id="SNRW01003579">
    <property type="protein sequence ID" value="KAA6389460.1"/>
    <property type="molecule type" value="Genomic_DNA"/>
</dbReference>
<evidence type="ECO:0008006" key="4">
    <source>
        <dbReference type="Google" id="ProtNLM"/>
    </source>
</evidence>
<feature type="compositionally biased region" description="Basic and acidic residues" evidence="1">
    <location>
        <begin position="488"/>
        <end position="497"/>
    </location>
</feature>
<dbReference type="Pfam" id="PF14555">
    <property type="entry name" value="UBA_4"/>
    <property type="match status" value="1"/>
</dbReference>
<evidence type="ECO:0000256" key="1">
    <source>
        <dbReference type="SAM" id="MobiDB-lite"/>
    </source>
</evidence>
<dbReference type="Proteomes" id="UP000324800">
    <property type="component" value="Unassembled WGS sequence"/>
</dbReference>
<feature type="compositionally biased region" description="Low complexity" evidence="1">
    <location>
        <begin position="468"/>
        <end position="487"/>
    </location>
</feature>
<organism evidence="2 3">
    <name type="scientific">Streblomastix strix</name>
    <dbReference type="NCBI Taxonomy" id="222440"/>
    <lineage>
        <taxon>Eukaryota</taxon>
        <taxon>Metamonada</taxon>
        <taxon>Preaxostyla</taxon>
        <taxon>Oxymonadida</taxon>
        <taxon>Streblomastigidae</taxon>
        <taxon>Streblomastix</taxon>
    </lineage>
</organism>
<dbReference type="AlphaFoldDB" id="A0A5J4W420"/>
<evidence type="ECO:0000313" key="3">
    <source>
        <dbReference type="Proteomes" id="UP000324800"/>
    </source>
</evidence>
<reference evidence="2 3" key="1">
    <citation type="submission" date="2019-03" db="EMBL/GenBank/DDBJ databases">
        <title>Single cell metagenomics reveals metabolic interactions within the superorganism composed of flagellate Streblomastix strix and complex community of Bacteroidetes bacteria on its surface.</title>
        <authorList>
            <person name="Treitli S.C."/>
            <person name="Kolisko M."/>
            <person name="Husnik F."/>
            <person name="Keeling P."/>
            <person name="Hampl V."/>
        </authorList>
    </citation>
    <scope>NUCLEOTIDE SEQUENCE [LARGE SCALE GENOMIC DNA]</scope>
    <source>
        <strain evidence="2">ST1C</strain>
    </source>
</reference>
<sequence length="497" mass="57035">MNVTHRSLEQAKQYLQRANGDLDTAVNYSLDELKSDEQQGIETQVDPYARLGEQIIIKGENILEESQAVRDGNIILNSDHTISRRSPWVKKGIIGVQNDGQIDWSFNIMNFVDDHSDFPEEEKQKKLPMSFGKQNIYIQGKSYSDSTIQVNDSPLQHISNKQLLPKQQRSTFVQPSNQIQEMGQQIILVKGGYVHGGCKAVRDGNIILNADRTISQNSPWVKQGIIRVRNDGLLDERFSIMDHVDDRIKHTKAPQLRDKYGESQWRDEQKEKGTDVTNMDVGHKYSINMFNEFMKHSPGLRLSDEQLKELYKLFTEYQLETINQNRSINNRLENGLIKKMNQKGINREQFTPQEKECLEQWNSKTQEVIDNNGPNPKFNSMLTYIADQLAYDNNLEQLAIINNAINEGYASDEAAQTKYIVEQRLKKGIDNCSEELNLLVKHDGSIDKRCQYARDEPDSNYQKKSEQLTTNKKSQNSSSSTSNLNALNKKDGTLDLR</sequence>
<protein>
    <recommendedName>
        <fullName evidence="4">UBA domain-containing protein</fullName>
    </recommendedName>
</protein>
<comment type="caution">
    <text evidence="2">The sequence shown here is derived from an EMBL/GenBank/DDBJ whole genome shotgun (WGS) entry which is preliminary data.</text>
</comment>